<dbReference type="GO" id="GO:1902936">
    <property type="term" value="F:phosphatidylinositol bisphosphate binding"/>
    <property type="evidence" value="ECO:0007669"/>
    <property type="project" value="TreeGrafter"/>
</dbReference>
<feature type="transmembrane region" description="Helical" evidence="5">
    <location>
        <begin position="47"/>
        <end position="68"/>
    </location>
</feature>
<evidence type="ECO:0000256" key="5">
    <source>
        <dbReference type="SAM" id="Phobius"/>
    </source>
</evidence>
<accession>A0A8C3FB33</accession>
<dbReference type="Pfam" id="PF15099">
    <property type="entry name" value="PIRT"/>
    <property type="match status" value="1"/>
</dbReference>
<name>A0A8C3FB33_CHRPI</name>
<dbReference type="Proteomes" id="UP000694380">
    <property type="component" value="Unplaced"/>
</dbReference>
<evidence type="ECO:0000313" key="6">
    <source>
        <dbReference type="Ensembl" id="ENSCPBP00000005705.1"/>
    </source>
</evidence>
<evidence type="ECO:0000256" key="3">
    <source>
        <dbReference type="ARBA" id="ARBA00022989"/>
    </source>
</evidence>
<evidence type="ECO:0000256" key="1">
    <source>
        <dbReference type="ARBA" id="ARBA00004141"/>
    </source>
</evidence>
<keyword evidence="4 5" id="KW-0472">Membrane</keyword>
<reference evidence="6" key="1">
    <citation type="submission" date="2025-08" db="UniProtKB">
        <authorList>
            <consortium name="Ensembl"/>
        </authorList>
    </citation>
    <scope>IDENTIFICATION</scope>
</reference>
<evidence type="ECO:0000256" key="2">
    <source>
        <dbReference type="ARBA" id="ARBA00022692"/>
    </source>
</evidence>
<dbReference type="InterPro" id="IPR028068">
    <property type="entry name" value="PIRT"/>
</dbReference>
<dbReference type="AlphaFoldDB" id="A0A8C3FB33"/>
<reference evidence="6" key="2">
    <citation type="submission" date="2025-09" db="UniProtKB">
        <authorList>
            <consortium name="Ensembl"/>
        </authorList>
    </citation>
    <scope>IDENTIFICATION</scope>
</reference>
<dbReference type="OMA" id="HEVPYAL"/>
<evidence type="ECO:0000313" key="7">
    <source>
        <dbReference type="Proteomes" id="UP000694380"/>
    </source>
</evidence>
<dbReference type="GO" id="GO:0044325">
    <property type="term" value="F:transmembrane transporter binding"/>
    <property type="evidence" value="ECO:0007669"/>
    <property type="project" value="TreeGrafter"/>
</dbReference>
<dbReference type="GO" id="GO:0005886">
    <property type="term" value="C:plasma membrane"/>
    <property type="evidence" value="ECO:0007669"/>
    <property type="project" value="TreeGrafter"/>
</dbReference>
<evidence type="ECO:0008006" key="8">
    <source>
        <dbReference type="Google" id="ProtNLM"/>
    </source>
</evidence>
<dbReference type="Ensembl" id="ENSCPBT00000006920.1">
    <property type="protein sequence ID" value="ENSCPBP00000005705.1"/>
    <property type="gene ID" value="ENSCPBG00000004556.1"/>
</dbReference>
<comment type="subcellular location">
    <subcellularLocation>
        <location evidence="1">Membrane</location>
        <topology evidence="1">Multi-pass membrane protein</topology>
    </subcellularLocation>
</comment>
<dbReference type="PANTHER" id="PTHR16100:SF4">
    <property type="entry name" value="PHOSPHOINOSITIDE-INTERACTING PROTEIN"/>
    <property type="match status" value="1"/>
</dbReference>
<sequence length="125" mass="13785">MSAIKPLPNEEVVLPVANSPASVRVMTSEPSFLVRDKSPWTYYNKPITLIAIGGLVFFGGGILTALYFKYVSVPYALGPVCLSIGLMFLLTGIVWMPIIKQTIRYNGLLRRKYPRESRAACSSSV</sequence>
<keyword evidence="3 5" id="KW-1133">Transmembrane helix</keyword>
<keyword evidence="2 5" id="KW-0812">Transmembrane</keyword>
<protein>
    <recommendedName>
        <fullName evidence="8">Phosphoinositide-interacting protein</fullName>
    </recommendedName>
</protein>
<proteinExistence type="predicted"/>
<dbReference type="PANTHER" id="PTHR16100">
    <property type="entry name" value="PHOSPHOINOSITIDE-INTERACTING PROTEIN FAMILY MEMBER"/>
    <property type="match status" value="1"/>
</dbReference>
<keyword evidence="7" id="KW-1185">Reference proteome</keyword>
<evidence type="ECO:0000256" key="4">
    <source>
        <dbReference type="ARBA" id="ARBA00023136"/>
    </source>
</evidence>
<organism evidence="6 7">
    <name type="scientific">Chrysemys picta bellii</name>
    <name type="common">Western painted turtle</name>
    <name type="synonym">Emys bellii</name>
    <dbReference type="NCBI Taxonomy" id="8478"/>
    <lineage>
        <taxon>Eukaryota</taxon>
        <taxon>Metazoa</taxon>
        <taxon>Chordata</taxon>
        <taxon>Craniata</taxon>
        <taxon>Vertebrata</taxon>
        <taxon>Euteleostomi</taxon>
        <taxon>Archelosauria</taxon>
        <taxon>Testudinata</taxon>
        <taxon>Testudines</taxon>
        <taxon>Cryptodira</taxon>
        <taxon>Durocryptodira</taxon>
        <taxon>Testudinoidea</taxon>
        <taxon>Emydidae</taxon>
        <taxon>Chrysemys</taxon>
    </lineage>
</organism>
<feature type="transmembrane region" description="Helical" evidence="5">
    <location>
        <begin position="74"/>
        <end position="96"/>
    </location>
</feature>
<dbReference type="GeneTree" id="ENSGT01030000234862"/>